<organism evidence="2 3">
    <name type="scientific">Toxocara canis</name>
    <name type="common">Canine roundworm</name>
    <dbReference type="NCBI Taxonomy" id="6265"/>
    <lineage>
        <taxon>Eukaryota</taxon>
        <taxon>Metazoa</taxon>
        <taxon>Ecdysozoa</taxon>
        <taxon>Nematoda</taxon>
        <taxon>Chromadorea</taxon>
        <taxon>Rhabditida</taxon>
        <taxon>Spirurina</taxon>
        <taxon>Ascaridomorpha</taxon>
        <taxon>Ascaridoidea</taxon>
        <taxon>Toxocaridae</taxon>
        <taxon>Toxocara</taxon>
    </lineage>
</organism>
<sequence length="90" mass="9964">MLLLETAKHVSSTSLEQTPKHLQPKEKGKQKSSIAHKRTTQPSRRKASNVGALAKLSTTLRYSFTHNTIRPPPKYLLHLAEKPGGTPVVL</sequence>
<proteinExistence type="predicted"/>
<feature type="compositionally biased region" description="Basic residues" evidence="1">
    <location>
        <begin position="30"/>
        <end position="47"/>
    </location>
</feature>
<accession>A0A0B2UXJ8</accession>
<gene>
    <name evidence="2" type="ORF">Tcan_10779</name>
</gene>
<feature type="region of interest" description="Disordered" evidence="1">
    <location>
        <begin position="1"/>
        <end position="51"/>
    </location>
</feature>
<evidence type="ECO:0000313" key="3">
    <source>
        <dbReference type="Proteomes" id="UP000031036"/>
    </source>
</evidence>
<reference evidence="2 3" key="1">
    <citation type="submission" date="2014-11" db="EMBL/GenBank/DDBJ databases">
        <title>Genetic blueprint of the zoonotic pathogen Toxocara canis.</title>
        <authorList>
            <person name="Zhu X.-Q."/>
            <person name="Korhonen P.K."/>
            <person name="Cai H."/>
            <person name="Young N.D."/>
            <person name="Nejsum P."/>
            <person name="von Samson-Himmelstjerna G."/>
            <person name="Boag P.R."/>
            <person name="Tan P."/>
            <person name="Li Q."/>
            <person name="Min J."/>
            <person name="Yang Y."/>
            <person name="Wang X."/>
            <person name="Fang X."/>
            <person name="Hall R.S."/>
            <person name="Hofmann A."/>
            <person name="Sternberg P.W."/>
            <person name="Jex A.R."/>
            <person name="Gasser R.B."/>
        </authorList>
    </citation>
    <scope>NUCLEOTIDE SEQUENCE [LARGE SCALE GENOMIC DNA]</scope>
    <source>
        <strain evidence="2">PN_DK_2014</strain>
    </source>
</reference>
<keyword evidence="3" id="KW-1185">Reference proteome</keyword>
<comment type="caution">
    <text evidence="2">The sequence shown here is derived from an EMBL/GenBank/DDBJ whole genome shotgun (WGS) entry which is preliminary data.</text>
</comment>
<protein>
    <submittedName>
        <fullName evidence="2">Uncharacterized protein</fullName>
    </submittedName>
</protein>
<evidence type="ECO:0000313" key="2">
    <source>
        <dbReference type="EMBL" id="KHN73954.1"/>
    </source>
</evidence>
<dbReference type="Proteomes" id="UP000031036">
    <property type="component" value="Unassembled WGS sequence"/>
</dbReference>
<dbReference type="EMBL" id="JPKZ01002986">
    <property type="protein sequence ID" value="KHN73954.1"/>
    <property type="molecule type" value="Genomic_DNA"/>
</dbReference>
<name>A0A0B2UXJ8_TOXCA</name>
<dbReference type="AlphaFoldDB" id="A0A0B2UXJ8"/>
<evidence type="ECO:0000256" key="1">
    <source>
        <dbReference type="SAM" id="MobiDB-lite"/>
    </source>
</evidence>